<evidence type="ECO:0000313" key="1">
    <source>
        <dbReference type="EMBL" id="KAE8277523.1"/>
    </source>
</evidence>
<name>A0A6G0HE98_LARCR</name>
<organism evidence="1 2">
    <name type="scientific">Larimichthys crocea</name>
    <name type="common">Large yellow croaker</name>
    <name type="synonym">Pseudosciaena crocea</name>
    <dbReference type="NCBI Taxonomy" id="215358"/>
    <lineage>
        <taxon>Eukaryota</taxon>
        <taxon>Metazoa</taxon>
        <taxon>Chordata</taxon>
        <taxon>Craniata</taxon>
        <taxon>Vertebrata</taxon>
        <taxon>Euteleostomi</taxon>
        <taxon>Actinopterygii</taxon>
        <taxon>Neopterygii</taxon>
        <taxon>Teleostei</taxon>
        <taxon>Neoteleostei</taxon>
        <taxon>Acanthomorphata</taxon>
        <taxon>Eupercaria</taxon>
        <taxon>Sciaenidae</taxon>
        <taxon>Larimichthys</taxon>
    </lineage>
</organism>
<reference evidence="1 2" key="1">
    <citation type="submission" date="2019-07" db="EMBL/GenBank/DDBJ databases">
        <title>Chromosome genome assembly for large yellow croaker.</title>
        <authorList>
            <person name="Xiao S."/>
        </authorList>
    </citation>
    <scope>NUCLEOTIDE SEQUENCE [LARGE SCALE GENOMIC DNA]</scope>
    <source>
        <strain evidence="1">JMULYC20181020</strain>
        <tissue evidence="1">Muscle</tissue>
    </source>
</reference>
<dbReference type="AlphaFoldDB" id="A0A6G0HE98"/>
<dbReference type="EMBL" id="REGW02000525">
    <property type="protein sequence ID" value="KAE8277523.1"/>
    <property type="molecule type" value="Genomic_DNA"/>
</dbReference>
<gene>
    <name evidence="1" type="ORF">D5F01_LYC24519</name>
</gene>
<comment type="caution">
    <text evidence="1">The sequence shown here is derived from an EMBL/GenBank/DDBJ whole genome shotgun (WGS) entry which is preliminary data.</text>
</comment>
<sequence length="221" mass="25733">MGQTAIESLHTEICKSILRVQRNTPSNGCRAELGQFPLLIRIQKRAIKFYQHLKASEPSSYHYKAPQCQEESKEGSPLSQLVHRISANSSGHQDRPYTIRLHQIRTKEKDNYINYWTSATKTQSKLQCYSALNRRYCMADYLSCVTDPRLRKTLAMYRLSSHSLAIETGRHRQDLLPREDQTVPTAHNARWRTELHFLTSCSYTRTLETHIFHKLRNTEGL</sequence>
<proteinExistence type="predicted"/>
<protein>
    <submittedName>
        <fullName evidence="1">Uncharacterized protein</fullName>
    </submittedName>
</protein>
<keyword evidence="2" id="KW-1185">Reference proteome</keyword>
<dbReference type="Proteomes" id="UP000424527">
    <property type="component" value="Unassembled WGS sequence"/>
</dbReference>
<evidence type="ECO:0000313" key="2">
    <source>
        <dbReference type="Proteomes" id="UP000424527"/>
    </source>
</evidence>
<accession>A0A6G0HE98</accession>